<keyword evidence="1" id="KW-0812">Transmembrane</keyword>
<evidence type="ECO:0000313" key="3">
    <source>
        <dbReference type="Proteomes" id="UP000036503"/>
    </source>
</evidence>
<dbReference type="PATRIC" id="fig|1122219.3.peg.851"/>
<protein>
    <recommendedName>
        <fullName evidence="4">HTH cro/C1-type domain-containing protein</fullName>
    </recommendedName>
</protein>
<dbReference type="PANTHER" id="PTHR34475">
    <property type="match status" value="1"/>
</dbReference>
<organism evidence="2 3">
    <name type="scientific">Megasphaera cerevisiae DSM 20462</name>
    <dbReference type="NCBI Taxonomy" id="1122219"/>
    <lineage>
        <taxon>Bacteria</taxon>
        <taxon>Bacillati</taxon>
        <taxon>Bacillota</taxon>
        <taxon>Negativicutes</taxon>
        <taxon>Veillonellales</taxon>
        <taxon>Veillonellaceae</taxon>
        <taxon>Megasphaera</taxon>
    </lineage>
</organism>
<sequence>MASVGEMLQEERIRQKRTLKEISDALNIRQNYLEAVEANQYAIIPGSVFAKGFIRNYGNYLGLDGAALVDEYKASVEEKTPRPEVRTVVLPKKKKERRVESKRKGRQGKWPEITIIAGVVIFLLLILWILL</sequence>
<evidence type="ECO:0008006" key="4">
    <source>
        <dbReference type="Google" id="ProtNLM"/>
    </source>
</evidence>
<dbReference type="Proteomes" id="UP000036503">
    <property type="component" value="Unassembled WGS sequence"/>
</dbReference>
<gene>
    <name evidence="2" type="ORF">AB840_06760</name>
</gene>
<dbReference type="InterPro" id="IPR010982">
    <property type="entry name" value="Lambda_DNA-bd_dom_sf"/>
</dbReference>
<dbReference type="AlphaFoldDB" id="A0A0J6WXZ2"/>
<dbReference type="InParanoid" id="A0A0J6WXZ2"/>
<accession>A0A0J6WXZ2</accession>
<dbReference type="Gene3D" id="1.10.260.40">
    <property type="entry name" value="lambda repressor-like DNA-binding domains"/>
    <property type="match status" value="1"/>
</dbReference>
<name>A0A0J6WXZ2_9FIRM</name>
<reference evidence="2 3" key="1">
    <citation type="submission" date="2015-06" db="EMBL/GenBank/DDBJ databases">
        <title>Draft genome sequence of beer spoilage bacterium Megasphaera cerevisiae type strain 20462.</title>
        <authorList>
            <person name="Kutumbaka K."/>
            <person name="Pasmowitz J."/>
            <person name="Mategko J."/>
            <person name="Reyes D."/>
            <person name="Friedrich A."/>
            <person name="Han S."/>
            <person name="Martens-Habbena W."/>
            <person name="Neal-McKinney J."/>
            <person name="Janagama H.K."/>
            <person name="Nadala C."/>
            <person name="Samadpour M."/>
        </authorList>
    </citation>
    <scope>NUCLEOTIDE SEQUENCE [LARGE SCALE GENOMIC DNA]</scope>
    <source>
        <strain evidence="2 3">DSM 20462</strain>
    </source>
</reference>
<evidence type="ECO:0000256" key="1">
    <source>
        <dbReference type="SAM" id="Phobius"/>
    </source>
</evidence>
<dbReference type="InterPro" id="IPR050400">
    <property type="entry name" value="Bact_Cytoskel_RodZ"/>
</dbReference>
<keyword evidence="3" id="KW-1185">Reference proteome</keyword>
<dbReference type="Pfam" id="PF13413">
    <property type="entry name" value="HTH_25"/>
    <property type="match status" value="1"/>
</dbReference>
<dbReference type="PANTHER" id="PTHR34475:SF1">
    <property type="entry name" value="CYTOSKELETON PROTEIN RODZ"/>
    <property type="match status" value="1"/>
</dbReference>
<evidence type="ECO:0000313" key="2">
    <source>
        <dbReference type="EMBL" id="KMO86722.1"/>
    </source>
</evidence>
<comment type="caution">
    <text evidence="2">The sequence shown here is derived from an EMBL/GenBank/DDBJ whole genome shotgun (WGS) entry which is preliminary data.</text>
</comment>
<proteinExistence type="predicted"/>
<keyword evidence="1" id="KW-1133">Transmembrane helix</keyword>
<dbReference type="EMBL" id="LEKT01000017">
    <property type="protein sequence ID" value="KMO86722.1"/>
    <property type="molecule type" value="Genomic_DNA"/>
</dbReference>
<dbReference type="STRING" id="39029.BSR42_08315"/>
<dbReference type="GO" id="GO:0003677">
    <property type="term" value="F:DNA binding"/>
    <property type="evidence" value="ECO:0007669"/>
    <property type="project" value="InterPro"/>
</dbReference>
<keyword evidence="1" id="KW-0472">Membrane</keyword>
<feature type="transmembrane region" description="Helical" evidence="1">
    <location>
        <begin position="110"/>
        <end position="130"/>
    </location>
</feature>